<gene>
    <name evidence="1" type="ORF">CBER1_07923</name>
</gene>
<evidence type="ECO:0000313" key="2">
    <source>
        <dbReference type="Proteomes" id="UP000237631"/>
    </source>
</evidence>
<name>A0A2S6BUF6_9PEZI</name>
<protein>
    <submittedName>
        <fullName evidence="1">Uncharacterized protein</fullName>
    </submittedName>
</protein>
<dbReference type="AlphaFoldDB" id="A0A2S6BUF6"/>
<proteinExistence type="predicted"/>
<dbReference type="OrthoDB" id="3648185at2759"/>
<sequence length="170" mass="19430">MATSAAARVFGIAELLDMILLEYAASEQQLKRFRPVTKLFVLQRVNHMFHDAIVSSMVLRRAMFLEHADEEEMRAIKLADRPHLHLGSDHNLAAVNWLVDSPPSAIGVLDFSWPRKPERVPVPKSAIFKARVFTRGILHPTASWRNASLPWPHLLQERISYDMQRSTARV</sequence>
<evidence type="ECO:0000313" key="1">
    <source>
        <dbReference type="EMBL" id="PPJ51109.1"/>
    </source>
</evidence>
<comment type="caution">
    <text evidence="1">The sequence shown here is derived from an EMBL/GenBank/DDBJ whole genome shotgun (WGS) entry which is preliminary data.</text>
</comment>
<organism evidence="1 2">
    <name type="scientific">Cercospora berteroae</name>
    <dbReference type="NCBI Taxonomy" id="357750"/>
    <lineage>
        <taxon>Eukaryota</taxon>
        <taxon>Fungi</taxon>
        <taxon>Dikarya</taxon>
        <taxon>Ascomycota</taxon>
        <taxon>Pezizomycotina</taxon>
        <taxon>Dothideomycetes</taxon>
        <taxon>Dothideomycetidae</taxon>
        <taxon>Mycosphaerellales</taxon>
        <taxon>Mycosphaerellaceae</taxon>
        <taxon>Cercospora</taxon>
    </lineage>
</organism>
<dbReference type="Proteomes" id="UP000237631">
    <property type="component" value="Unassembled WGS sequence"/>
</dbReference>
<reference evidence="2" key="1">
    <citation type="journal article" date="2017" name="bioRxiv">
        <title>Conservation of a gene cluster reveals novel cercosporin biosynthetic mechanisms and extends production to the genus Colletotrichum.</title>
        <authorList>
            <person name="de Jonge R."/>
            <person name="Ebert M.K."/>
            <person name="Huitt-Roehl C.R."/>
            <person name="Pal P."/>
            <person name="Suttle J.C."/>
            <person name="Spanner R.E."/>
            <person name="Neubauer J.D."/>
            <person name="Jurick W.M.II."/>
            <person name="Stott K.A."/>
            <person name="Secor G.A."/>
            <person name="Thomma B.P.H.J."/>
            <person name="Van de Peer Y."/>
            <person name="Townsend C.A."/>
            <person name="Bolton M.D."/>
        </authorList>
    </citation>
    <scope>NUCLEOTIDE SEQUENCE [LARGE SCALE GENOMIC DNA]</scope>
    <source>
        <strain evidence="2">CBS538.71</strain>
    </source>
</reference>
<accession>A0A2S6BUF6</accession>
<dbReference type="EMBL" id="PNEN01001766">
    <property type="protein sequence ID" value="PPJ51109.1"/>
    <property type="molecule type" value="Genomic_DNA"/>
</dbReference>
<keyword evidence="2" id="KW-1185">Reference proteome</keyword>